<organism evidence="14 15">
    <name type="scientific">Aliiruegeria lutimaris</name>
    <dbReference type="NCBI Taxonomy" id="571298"/>
    <lineage>
        <taxon>Bacteria</taxon>
        <taxon>Pseudomonadati</taxon>
        <taxon>Pseudomonadota</taxon>
        <taxon>Alphaproteobacteria</taxon>
        <taxon>Rhodobacterales</taxon>
        <taxon>Roseobacteraceae</taxon>
        <taxon>Aliiruegeria</taxon>
    </lineage>
</organism>
<name>A0A1G9AML9_9RHOB</name>
<feature type="domain" description="HAMP" evidence="13">
    <location>
        <begin position="189"/>
        <end position="240"/>
    </location>
</feature>
<dbReference type="InterPro" id="IPR036890">
    <property type="entry name" value="HATPase_C_sf"/>
</dbReference>
<evidence type="ECO:0000256" key="5">
    <source>
        <dbReference type="ARBA" id="ARBA00022679"/>
    </source>
</evidence>
<dbReference type="SMART" id="SM00388">
    <property type="entry name" value="HisKA"/>
    <property type="match status" value="1"/>
</dbReference>
<proteinExistence type="predicted"/>
<dbReference type="InterPro" id="IPR050428">
    <property type="entry name" value="TCS_sensor_his_kinase"/>
</dbReference>
<evidence type="ECO:0000313" key="15">
    <source>
        <dbReference type="Proteomes" id="UP000199382"/>
    </source>
</evidence>
<evidence type="ECO:0000256" key="8">
    <source>
        <dbReference type="ARBA" id="ARBA00022989"/>
    </source>
</evidence>
<keyword evidence="6 11" id="KW-0812">Transmembrane</keyword>
<protein>
    <recommendedName>
        <fullName evidence="3">histidine kinase</fullName>
        <ecNumber evidence="3">2.7.13.3</ecNumber>
    </recommendedName>
</protein>
<dbReference type="InterPro" id="IPR004358">
    <property type="entry name" value="Sig_transdc_His_kin-like_C"/>
</dbReference>
<accession>A0A1G9AML9</accession>
<keyword evidence="9" id="KW-0902">Two-component regulatory system</keyword>
<dbReference type="InterPro" id="IPR013727">
    <property type="entry name" value="2CSK_N"/>
</dbReference>
<dbReference type="Gene3D" id="1.10.287.130">
    <property type="match status" value="1"/>
</dbReference>
<evidence type="ECO:0000256" key="4">
    <source>
        <dbReference type="ARBA" id="ARBA00022553"/>
    </source>
</evidence>
<keyword evidence="5" id="KW-0808">Transferase</keyword>
<dbReference type="OrthoDB" id="913606at2"/>
<evidence type="ECO:0000259" key="12">
    <source>
        <dbReference type="PROSITE" id="PS50109"/>
    </source>
</evidence>
<dbReference type="PROSITE" id="PS50109">
    <property type="entry name" value="HIS_KIN"/>
    <property type="match status" value="1"/>
</dbReference>
<evidence type="ECO:0000256" key="11">
    <source>
        <dbReference type="SAM" id="Phobius"/>
    </source>
</evidence>
<evidence type="ECO:0000256" key="2">
    <source>
        <dbReference type="ARBA" id="ARBA00004370"/>
    </source>
</evidence>
<dbReference type="Gene3D" id="3.30.565.10">
    <property type="entry name" value="Histidine kinase-like ATPase, C-terminal domain"/>
    <property type="match status" value="1"/>
</dbReference>
<dbReference type="AlphaFoldDB" id="A0A1G9AML9"/>
<comment type="catalytic activity">
    <reaction evidence="1">
        <text>ATP + protein L-histidine = ADP + protein N-phospho-L-histidine.</text>
        <dbReference type="EC" id="2.7.13.3"/>
    </reaction>
</comment>
<evidence type="ECO:0000256" key="6">
    <source>
        <dbReference type="ARBA" id="ARBA00022692"/>
    </source>
</evidence>
<dbReference type="EMBL" id="FNEK01000036">
    <property type="protein sequence ID" value="SDK28491.1"/>
    <property type="molecule type" value="Genomic_DNA"/>
</dbReference>
<evidence type="ECO:0000256" key="1">
    <source>
        <dbReference type="ARBA" id="ARBA00000085"/>
    </source>
</evidence>
<dbReference type="PANTHER" id="PTHR45436">
    <property type="entry name" value="SENSOR HISTIDINE KINASE YKOH"/>
    <property type="match status" value="1"/>
</dbReference>
<dbReference type="SUPFAM" id="SSF47384">
    <property type="entry name" value="Homodimeric domain of signal transducing histidine kinase"/>
    <property type="match status" value="1"/>
</dbReference>
<dbReference type="CDD" id="cd00082">
    <property type="entry name" value="HisKA"/>
    <property type="match status" value="1"/>
</dbReference>
<dbReference type="RefSeq" id="WP_093158596.1">
    <property type="nucleotide sequence ID" value="NZ_FNEK01000036.1"/>
</dbReference>
<dbReference type="EC" id="2.7.13.3" evidence="3"/>
<dbReference type="Proteomes" id="UP000199382">
    <property type="component" value="Unassembled WGS sequence"/>
</dbReference>
<keyword evidence="10 11" id="KW-0472">Membrane</keyword>
<evidence type="ECO:0000259" key="13">
    <source>
        <dbReference type="PROSITE" id="PS50885"/>
    </source>
</evidence>
<keyword evidence="7 14" id="KW-0418">Kinase</keyword>
<feature type="transmembrane region" description="Helical" evidence="11">
    <location>
        <begin position="169"/>
        <end position="188"/>
    </location>
</feature>
<gene>
    <name evidence="14" type="ORF">SAMN04488026_103634</name>
</gene>
<keyword evidence="4" id="KW-0597">Phosphoprotein</keyword>
<dbReference type="GO" id="GO:0005886">
    <property type="term" value="C:plasma membrane"/>
    <property type="evidence" value="ECO:0007669"/>
    <property type="project" value="TreeGrafter"/>
</dbReference>
<dbReference type="PRINTS" id="PR00344">
    <property type="entry name" value="BCTRLSENSOR"/>
</dbReference>
<reference evidence="14 15" key="1">
    <citation type="submission" date="2016-10" db="EMBL/GenBank/DDBJ databases">
        <authorList>
            <person name="de Groot N.N."/>
        </authorList>
    </citation>
    <scope>NUCLEOTIDE SEQUENCE [LARGE SCALE GENOMIC DNA]</scope>
    <source>
        <strain evidence="14 15">DSM 25294</strain>
    </source>
</reference>
<dbReference type="PANTHER" id="PTHR45436:SF1">
    <property type="entry name" value="SENSOR PROTEIN QSEC"/>
    <property type="match status" value="1"/>
</dbReference>
<evidence type="ECO:0000256" key="3">
    <source>
        <dbReference type="ARBA" id="ARBA00012438"/>
    </source>
</evidence>
<dbReference type="STRING" id="571298.SAMN04488026_103634"/>
<evidence type="ECO:0000313" key="14">
    <source>
        <dbReference type="EMBL" id="SDK28491.1"/>
    </source>
</evidence>
<keyword evidence="15" id="KW-1185">Reference proteome</keyword>
<dbReference type="InterPro" id="IPR003660">
    <property type="entry name" value="HAMP_dom"/>
</dbReference>
<sequence>MSDKAVITGSIRRRLTFRLLLSSALLAGLLFVIVLNFAEKVAQVSQDNILDASVTSILESATVLDGEISIDIPYAAMAMLGNVSDDRVFYRVTVDGAHLTGYEDLPRSALQANERGRSYDTVDFLGESVRMATASRLLARGQRPIHVTVSVAQTRGGAQETLQEIWRNAVYLGIGFFAVAGALAVAVAQSAIDPLERLAASVSRRGPQDLRPVVAEVPREMAPLVEALNRLIGRLQITLTRSEDFMAEAAHRVRTPLATVRAQAEIALNRMDKPENRASLNDMIHALDESSRAAGQLLDHAMVTFRTDQLEHVPLRPSDLIAETVRRLQPVAGLKDIAITVVAPTDLRVTGDPILIQNALGNLLDNAVKYSPAESDIAVDMWAEDGACHIQVSDQGAGFPKGAGKRLTRRFARGSNSQGTVGSGLGLTIADEVAQAHGGRLELEQNPEGVGACVSLVLPLS</sequence>
<dbReference type="Pfam" id="PF08521">
    <property type="entry name" value="2CSK_N"/>
    <property type="match status" value="1"/>
</dbReference>
<dbReference type="InterPro" id="IPR003594">
    <property type="entry name" value="HATPase_dom"/>
</dbReference>
<dbReference type="SMART" id="SM00387">
    <property type="entry name" value="HATPase_c"/>
    <property type="match status" value="1"/>
</dbReference>
<evidence type="ECO:0000256" key="9">
    <source>
        <dbReference type="ARBA" id="ARBA00023012"/>
    </source>
</evidence>
<comment type="subcellular location">
    <subcellularLocation>
        <location evidence="2">Membrane</location>
    </subcellularLocation>
</comment>
<evidence type="ECO:0000256" key="7">
    <source>
        <dbReference type="ARBA" id="ARBA00022777"/>
    </source>
</evidence>
<dbReference type="GO" id="GO:0000155">
    <property type="term" value="F:phosphorelay sensor kinase activity"/>
    <property type="evidence" value="ECO:0007669"/>
    <property type="project" value="InterPro"/>
</dbReference>
<evidence type="ECO:0000256" key="10">
    <source>
        <dbReference type="ARBA" id="ARBA00023136"/>
    </source>
</evidence>
<dbReference type="CDD" id="cd00075">
    <property type="entry name" value="HATPase"/>
    <property type="match status" value="1"/>
</dbReference>
<dbReference type="PROSITE" id="PS50885">
    <property type="entry name" value="HAMP"/>
    <property type="match status" value="1"/>
</dbReference>
<dbReference type="Pfam" id="PF02518">
    <property type="entry name" value="HATPase_c"/>
    <property type="match status" value="1"/>
</dbReference>
<dbReference type="InterPro" id="IPR036097">
    <property type="entry name" value="HisK_dim/P_sf"/>
</dbReference>
<keyword evidence="8 11" id="KW-1133">Transmembrane helix</keyword>
<dbReference type="InterPro" id="IPR005467">
    <property type="entry name" value="His_kinase_dom"/>
</dbReference>
<feature type="domain" description="Histidine kinase" evidence="12">
    <location>
        <begin position="248"/>
        <end position="461"/>
    </location>
</feature>
<dbReference type="InterPro" id="IPR003661">
    <property type="entry name" value="HisK_dim/P_dom"/>
</dbReference>
<dbReference type="SUPFAM" id="SSF55874">
    <property type="entry name" value="ATPase domain of HSP90 chaperone/DNA topoisomerase II/histidine kinase"/>
    <property type="match status" value="1"/>
</dbReference>